<accession>A0ABS6S216</accession>
<dbReference type="Proteomes" id="UP001196980">
    <property type="component" value="Unassembled WGS sequence"/>
</dbReference>
<keyword evidence="3" id="KW-1185">Reference proteome</keyword>
<sequence>MYWQKNSLTKMKYWRYNIVFNVRVLLVLMLIAVIGGVYINDIAYAGTVSLPGTGQ</sequence>
<protein>
    <recommendedName>
        <fullName evidence="4">Secreted protein</fullName>
    </recommendedName>
</protein>
<name>A0ABS6S216_9BACT</name>
<feature type="transmembrane region" description="Helical" evidence="1">
    <location>
        <begin position="20"/>
        <end position="39"/>
    </location>
</feature>
<keyword evidence="1" id="KW-0812">Transmembrane</keyword>
<evidence type="ECO:0000256" key="1">
    <source>
        <dbReference type="SAM" id="Phobius"/>
    </source>
</evidence>
<evidence type="ECO:0008006" key="4">
    <source>
        <dbReference type="Google" id="ProtNLM"/>
    </source>
</evidence>
<dbReference type="EMBL" id="JABXWD010000374">
    <property type="protein sequence ID" value="MBV6342897.1"/>
    <property type="molecule type" value="Genomic_DNA"/>
</dbReference>
<reference evidence="2 3" key="1">
    <citation type="journal article" date="2020" name="J Geophys Res Biogeosci">
        <title>Magnetotaxis as an Adaptation to Enable Bacterial Shuttling of Microbial Sulfur and Sulfur Cycling Across Aquatic Oxic#Anoxic Interfaces.</title>
        <authorList>
            <person name="Li J."/>
            <person name="Liu P."/>
            <person name="Wang J."/>
            <person name="Roberts A.P."/>
            <person name="Pan Y."/>
        </authorList>
    </citation>
    <scope>NUCLEOTIDE SEQUENCE [LARGE SCALE GENOMIC DNA]</scope>
    <source>
        <strain evidence="2 3">MYR-1_YQ</strain>
    </source>
</reference>
<keyword evidence="1" id="KW-1133">Transmembrane helix</keyword>
<gene>
    <name evidence="2" type="ORF">HWQ67_15020</name>
</gene>
<evidence type="ECO:0000313" key="3">
    <source>
        <dbReference type="Proteomes" id="UP001196980"/>
    </source>
</evidence>
<evidence type="ECO:0000313" key="2">
    <source>
        <dbReference type="EMBL" id="MBV6342897.1"/>
    </source>
</evidence>
<feature type="non-terminal residue" evidence="2">
    <location>
        <position position="55"/>
    </location>
</feature>
<keyword evidence="1" id="KW-0472">Membrane</keyword>
<organism evidence="2 3">
    <name type="scientific">Candidatus Magnetobacterium casense</name>
    <dbReference type="NCBI Taxonomy" id="1455061"/>
    <lineage>
        <taxon>Bacteria</taxon>
        <taxon>Pseudomonadati</taxon>
        <taxon>Nitrospirota</taxon>
        <taxon>Thermodesulfovibrionia</taxon>
        <taxon>Thermodesulfovibrionales</taxon>
        <taxon>Candidatus Magnetobacteriaceae</taxon>
        <taxon>Candidatus Magnetobacterium</taxon>
    </lineage>
</organism>
<comment type="caution">
    <text evidence="2">The sequence shown here is derived from an EMBL/GenBank/DDBJ whole genome shotgun (WGS) entry which is preliminary data.</text>
</comment>
<proteinExistence type="predicted"/>